<feature type="transmembrane region" description="Helical" evidence="6">
    <location>
        <begin position="251"/>
        <end position="276"/>
    </location>
</feature>
<keyword evidence="3 6" id="KW-0812">Transmembrane</keyword>
<dbReference type="InterPro" id="IPR037272">
    <property type="entry name" value="SNS_sf"/>
</dbReference>
<feature type="transmembrane region" description="Helical" evidence="6">
    <location>
        <begin position="175"/>
        <end position="202"/>
    </location>
</feature>
<evidence type="ECO:0000313" key="7">
    <source>
        <dbReference type="EMBL" id="EEG78024.1"/>
    </source>
</evidence>
<dbReference type="EMBL" id="ACJM01000005">
    <property type="protein sequence ID" value="EEG78024.1"/>
    <property type="molecule type" value="Genomic_DNA"/>
</dbReference>
<evidence type="ECO:0000256" key="5">
    <source>
        <dbReference type="ARBA" id="ARBA00023136"/>
    </source>
</evidence>
<dbReference type="PRINTS" id="PR00176">
    <property type="entry name" value="NANEUSMPORT"/>
</dbReference>
<dbReference type="CDD" id="cd10336">
    <property type="entry name" value="SLC6sbd_Tyt1-Like"/>
    <property type="match status" value="1"/>
</dbReference>
<feature type="transmembrane region" description="Helical" evidence="6">
    <location>
        <begin position="342"/>
        <end position="363"/>
    </location>
</feature>
<keyword evidence="2" id="KW-0813">Transport</keyword>
<protein>
    <submittedName>
        <fullName evidence="7">Sodium:neurotransmitter symporter</fullName>
    </submittedName>
</protein>
<evidence type="ECO:0000256" key="2">
    <source>
        <dbReference type="ARBA" id="ARBA00022448"/>
    </source>
</evidence>
<dbReference type="GO" id="GO:0016020">
    <property type="term" value="C:membrane"/>
    <property type="evidence" value="ECO:0007669"/>
    <property type="project" value="UniProtKB-SubCell"/>
</dbReference>
<dbReference type="PROSITE" id="PS50267">
    <property type="entry name" value="NA_NEUROTRAN_SYMP_3"/>
    <property type="match status" value="1"/>
</dbReference>
<dbReference type="OrthoDB" id="9762833at2"/>
<dbReference type="SUPFAM" id="SSF161070">
    <property type="entry name" value="SNF-like"/>
    <property type="match status" value="1"/>
</dbReference>
<dbReference type="PANTHER" id="PTHR42948:SF1">
    <property type="entry name" value="TRANSPORTER"/>
    <property type="match status" value="1"/>
</dbReference>
<evidence type="ECO:0000256" key="1">
    <source>
        <dbReference type="ARBA" id="ARBA00004141"/>
    </source>
</evidence>
<evidence type="ECO:0000256" key="3">
    <source>
        <dbReference type="ARBA" id="ARBA00022692"/>
    </source>
</evidence>
<feature type="transmembrane region" description="Helical" evidence="6">
    <location>
        <begin position="420"/>
        <end position="443"/>
    </location>
</feature>
<dbReference type="PANTHER" id="PTHR42948">
    <property type="entry name" value="TRANSPORTER"/>
    <property type="match status" value="1"/>
</dbReference>
<reference evidence="7 8" key="1">
    <citation type="submission" date="2009-02" db="EMBL/GenBank/DDBJ databases">
        <title>Sequencing of the draft genome and assembly of Dethiobacter alkaliphilus AHT 1.</title>
        <authorList>
            <consortium name="US DOE Joint Genome Institute (JGI-PGF)"/>
            <person name="Lucas S."/>
            <person name="Copeland A."/>
            <person name="Lapidus A."/>
            <person name="Glavina del Rio T."/>
            <person name="Dalin E."/>
            <person name="Tice H."/>
            <person name="Bruce D."/>
            <person name="Goodwin L."/>
            <person name="Pitluck S."/>
            <person name="Larimer F."/>
            <person name="Land M.L."/>
            <person name="Hauser L."/>
            <person name="Muyzer G."/>
        </authorList>
    </citation>
    <scope>NUCLEOTIDE SEQUENCE [LARGE SCALE GENOMIC DNA]</scope>
    <source>
        <strain evidence="7 8">AHT 1</strain>
    </source>
</reference>
<sequence>MSNEREQWVSRIGFILAAAGSAIGLGNIWRFPHVTGTEGGAVFVLIYLITTLLIGYPLLNTEVSIGRKTQRNPVGAFKALAPNTPWWLVGALGVFTGFIILSYYSVVAGWAMSYTAQSLGGLYAPGTDYVDTFVGHISQVWEPILWHFLFMLITVGVIAAGVVKGIQRTVKILMPMLFILFVALIVRSLTLPGAGAGVAFYLQPDFSQVTGQTFLSAIAQAFFTLSLGMGALITYGSYLKQNEDVSVDSGWVVGLDTGIALLAGFAIFPAVFALGFDPDGGAGLAFMTLPAVFAEMPMGQLFGFLFFLLLSVAALTSAISLLEVVVAWVIDEHGWSRRTAAVVLGGLIFLLGIPSVLGFSAWSDITFQGMDILDTFDWFANSIFLPLGGLLTAIFAGYVWGNQKVMEEANCGKDRQFLCAWYAVSIKYIIPIAIAVVMVWGLYETFFG</sequence>
<feature type="transmembrane region" description="Helical" evidence="6">
    <location>
        <begin position="144"/>
        <end position="163"/>
    </location>
</feature>
<organism evidence="7 8">
    <name type="scientific">Dethiobacter alkaliphilus AHT 1</name>
    <dbReference type="NCBI Taxonomy" id="555088"/>
    <lineage>
        <taxon>Bacteria</taxon>
        <taxon>Bacillati</taxon>
        <taxon>Bacillota</taxon>
        <taxon>Dethiobacteria</taxon>
        <taxon>Dethiobacterales</taxon>
        <taxon>Dethiobacteraceae</taxon>
        <taxon>Dethiobacter</taxon>
    </lineage>
</organism>
<keyword evidence="4 6" id="KW-1133">Transmembrane helix</keyword>
<keyword evidence="8" id="KW-1185">Reference proteome</keyword>
<feature type="transmembrane region" description="Helical" evidence="6">
    <location>
        <begin position="301"/>
        <end position="330"/>
    </location>
</feature>
<dbReference type="Proteomes" id="UP000006443">
    <property type="component" value="Unassembled WGS sequence"/>
</dbReference>
<dbReference type="InterPro" id="IPR047218">
    <property type="entry name" value="YocR/YhdH-like"/>
</dbReference>
<evidence type="ECO:0000313" key="8">
    <source>
        <dbReference type="Proteomes" id="UP000006443"/>
    </source>
</evidence>
<evidence type="ECO:0000256" key="6">
    <source>
        <dbReference type="SAM" id="Phobius"/>
    </source>
</evidence>
<gene>
    <name evidence="7" type="ORF">DealDRAFT_1323</name>
</gene>
<dbReference type="eggNOG" id="COG0733">
    <property type="taxonomic scope" value="Bacteria"/>
</dbReference>
<dbReference type="NCBIfam" id="NF037979">
    <property type="entry name" value="Na_transp"/>
    <property type="match status" value="1"/>
</dbReference>
<dbReference type="InterPro" id="IPR000175">
    <property type="entry name" value="Na/ntran_symport"/>
</dbReference>
<keyword evidence="5 6" id="KW-0472">Membrane</keyword>
<feature type="transmembrane region" description="Helical" evidence="6">
    <location>
        <begin position="214"/>
        <end position="239"/>
    </location>
</feature>
<name>C0GFR4_DETAL</name>
<dbReference type="STRING" id="555088.DealDRAFT_1323"/>
<dbReference type="AlphaFoldDB" id="C0GFR4"/>
<evidence type="ECO:0000256" key="4">
    <source>
        <dbReference type="ARBA" id="ARBA00022989"/>
    </source>
</evidence>
<comment type="caution">
    <text evidence="7">The sequence shown here is derived from an EMBL/GenBank/DDBJ whole genome shotgun (WGS) entry which is preliminary data.</text>
</comment>
<accession>C0GFR4</accession>
<proteinExistence type="predicted"/>
<comment type="subcellular location">
    <subcellularLocation>
        <location evidence="1">Membrane</location>
        <topology evidence="1">Multi-pass membrane protein</topology>
    </subcellularLocation>
</comment>
<feature type="transmembrane region" description="Helical" evidence="6">
    <location>
        <begin position="12"/>
        <end position="29"/>
    </location>
</feature>
<feature type="transmembrane region" description="Helical" evidence="6">
    <location>
        <begin position="41"/>
        <end position="59"/>
    </location>
</feature>
<feature type="transmembrane region" description="Helical" evidence="6">
    <location>
        <begin position="383"/>
        <end position="400"/>
    </location>
</feature>
<dbReference type="Pfam" id="PF00209">
    <property type="entry name" value="SNF"/>
    <property type="match status" value="2"/>
</dbReference>
<dbReference type="RefSeq" id="WP_008515978.1">
    <property type="nucleotide sequence ID" value="NZ_ACJM01000005.1"/>
</dbReference>
<feature type="transmembrane region" description="Helical" evidence="6">
    <location>
        <begin position="86"/>
        <end position="106"/>
    </location>
</feature>